<keyword evidence="10" id="KW-1185">Reference proteome</keyword>
<evidence type="ECO:0000256" key="5">
    <source>
        <dbReference type="ARBA" id="ARBA00022976"/>
    </source>
</evidence>
<dbReference type="Proteomes" id="UP000288716">
    <property type="component" value="Unassembled WGS sequence"/>
</dbReference>
<evidence type="ECO:0000256" key="2">
    <source>
        <dbReference type="ARBA" id="ARBA00009607"/>
    </source>
</evidence>
<dbReference type="PANTHER" id="PTHR16318">
    <property type="entry name" value="GAMMA-SECRETASE SUBUNIT PEN-2"/>
    <property type="match status" value="1"/>
</dbReference>
<dbReference type="EMBL" id="NCKV01000825">
    <property type="protein sequence ID" value="RWS29639.1"/>
    <property type="molecule type" value="Genomic_DNA"/>
</dbReference>
<comment type="similarity">
    <text evidence="2">Belongs to the PEN-2 family.</text>
</comment>
<name>A0A443SQ43_9ACAR</name>
<evidence type="ECO:0000256" key="1">
    <source>
        <dbReference type="ARBA" id="ARBA00004141"/>
    </source>
</evidence>
<dbReference type="GO" id="GO:0007220">
    <property type="term" value="P:Notch receptor processing"/>
    <property type="evidence" value="ECO:0007669"/>
    <property type="project" value="TreeGrafter"/>
</dbReference>
<protein>
    <recommendedName>
        <fullName evidence="3">Gamma-secretase subunit PEN-2</fullName>
    </recommendedName>
</protein>
<dbReference type="OrthoDB" id="524898at2759"/>
<proteinExistence type="inferred from homology"/>
<keyword evidence="6 8" id="KW-1133">Transmembrane helix</keyword>
<dbReference type="GO" id="GO:0070765">
    <property type="term" value="C:gamma-secretase complex"/>
    <property type="evidence" value="ECO:0007669"/>
    <property type="project" value="TreeGrafter"/>
</dbReference>
<dbReference type="InterPro" id="IPR019379">
    <property type="entry name" value="Gamma_Secretase_Asp_P_PEN2"/>
</dbReference>
<keyword evidence="5" id="KW-0914">Notch signaling pathway</keyword>
<dbReference type="VEuPathDB" id="VectorBase:LDEU002402"/>
<dbReference type="PANTHER" id="PTHR16318:SF0">
    <property type="entry name" value="GAMMA-SECRETASE SUBUNIT PEN-2"/>
    <property type="match status" value="1"/>
</dbReference>
<dbReference type="AlphaFoldDB" id="A0A443SQ43"/>
<organism evidence="9 10">
    <name type="scientific">Leptotrombidium deliense</name>
    <dbReference type="NCBI Taxonomy" id="299467"/>
    <lineage>
        <taxon>Eukaryota</taxon>
        <taxon>Metazoa</taxon>
        <taxon>Ecdysozoa</taxon>
        <taxon>Arthropoda</taxon>
        <taxon>Chelicerata</taxon>
        <taxon>Arachnida</taxon>
        <taxon>Acari</taxon>
        <taxon>Acariformes</taxon>
        <taxon>Trombidiformes</taxon>
        <taxon>Prostigmata</taxon>
        <taxon>Anystina</taxon>
        <taxon>Parasitengona</taxon>
        <taxon>Trombiculoidea</taxon>
        <taxon>Trombiculidae</taxon>
        <taxon>Leptotrombidium</taxon>
    </lineage>
</organism>
<dbReference type="STRING" id="299467.A0A443SQ43"/>
<comment type="caution">
    <text evidence="9">The sequence shown here is derived from an EMBL/GenBank/DDBJ whole genome shotgun (WGS) entry which is preliminary data.</text>
</comment>
<dbReference type="GO" id="GO:0007219">
    <property type="term" value="P:Notch signaling pathway"/>
    <property type="evidence" value="ECO:0007669"/>
    <property type="project" value="UniProtKB-KW"/>
</dbReference>
<evidence type="ECO:0000256" key="8">
    <source>
        <dbReference type="SAM" id="Phobius"/>
    </source>
</evidence>
<evidence type="ECO:0000256" key="4">
    <source>
        <dbReference type="ARBA" id="ARBA00022692"/>
    </source>
</evidence>
<evidence type="ECO:0000256" key="6">
    <source>
        <dbReference type="ARBA" id="ARBA00022989"/>
    </source>
</evidence>
<comment type="subcellular location">
    <subcellularLocation>
        <location evidence="1">Membrane</location>
        <topology evidence="1">Multi-pass membrane protein</topology>
    </subcellularLocation>
</comment>
<accession>A0A443SQ43</accession>
<sequence length="100" mass="11863">MDLRKVKDDEKLTLCRRYYYGGFALLPLLWIVNFVWFFGEAFRRAPFAEQKQIRTYVVRSALGAVFWIIVLLAWNIYFQLNRASLSWGDYMSFIIPTGIP</sequence>
<feature type="transmembrane region" description="Helical" evidence="8">
    <location>
        <begin position="60"/>
        <end position="80"/>
    </location>
</feature>
<keyword evidence="4 8" id="KW-0812">Transmembrane</keyword>
<evidence type="ECO:0000256" key="7">
    <source>
        <dbReference type="ARBA" id="ARBA00023136"/>
    </source>
</evidence>
<reference evidence="9 10" key="1">
    <citation type="journal article" date="2018" name="Gigascience">
        <title>Genomes of trombidid mites reveal novel predicted allergens and laterally-transferred genes associated with secondary metabolism.</title>
        <authorList>
            <person name="Dong X."/>
            <person name="Chaisiri K."/>
            <person name="Xia D."/>
            <person name="Armstrong S.D."/>
            <person name="Fang Y."/>
            <person name="Donnelly M.J."/>
            <person name="Kadowaki T."/>
            <person name="McGarry J.W."/>
            <person name="Darby A.C."/>
            <person name="Makepeace B.L."/>
        </authorList>
    </citation>
    <scope>NUCLEOTIDE SEQUENCE [LARGE SCALE GENOMIC DNA]</scope>
    <source>
        <strain evidence="9">UoL-UT</strain>
    </source>
</reference>
<evidence type="ECO:0000256" key="3">
    <source>
        <dbReference type="ARBA" id="ARBA00018306"/>
    </source>
</evidence>
<feature type="transmembrane region" description="Helical" evidence="8">
    <location>
        <begin position="20"/>
        <end position="39"/>
    </location>
</feature>
<keyword evidence="7 8" id="KW-0472">Membrane</keyword>
<evidence type="ECO:0000313" key="10">
    <source>
        <dbReference type="Proteomes" id="UP000288716"/>
    </source>
</evidence>
<evidence type="ECO:0000313" key="9">
    <source>
        <dbReference type="EMBL" id="RWS29639.1"/>
    </source>
</evidence>
<gene>
    <name evidence="9" type="ORF">B4U80_04476</name>
</gene>
<dbReference type="Pfam" id="PF10251">
    <property type="entry name" value="PEN-2"/>
    <property type="match status" value="1"/>
</dbReference>